<dbReference type="InterPro" id="IPR043150">
    <property type="entry name" value="Phytochrome_PHY_sf"/>
</dbReference>
<dbReference type="CDD" id="cd00082">
    <property type="entry name" value="HisKA"/>
    <property type="match status" value="1"/>
</dbReference>
<dbReference type="SMART" id="SM00065">
    <property type="entry name" value="GAF"/>
    <property type="match status" value="1"/>
</dbReference>
<protein>
    <recommendedName>
        <fullName evidence="3">histidine kinase</fullName>
        <ecNumber evidence="3">2.7.13.3</ecNumber>
    </recommendedName>
</protein>
<dbReference type="EMBL" id="JADDIV010000004">
    <property type="protein sequence ID" value="MBE7368604.1"/>
    <property type="molecule type" value="Genomic_DNA"/>
</dbReference>
<evidence type="ECO:0000256" key="6">
    <source>
        <dbReference type="ARBA" id="ARBA00022606"/>
    </source>
</evidence>
<dbReference type="SUPFAM" id="SSF55781">
    <property type="entry name" value="GAF domain-like"/>
    <property type="match status" value="2"/>
</dbReference>
<evidence type="ECO:0000256" key="13">
    <source>
        <dbReference type="ARBA" id="ARBA00023170"/>
    </source>
</evidence>
<dbReference type="InterPro" id="IPR029016">
    <property type="entry name" value="GAF-like_dom_sf"/>
</dbReference>
<keyword evidence="7" id="KW-0808">Transferase</keyword>
<evidence type="ECO:0000256" key="3">
    <source>
        <dbReference type="ARBA" id="ARBA00012438"/>
    </source>
</evidence>
<dbReference type="Pfam" id="PF08446">
    <property type="entry name" value="PAS_2"/>
    <property type="match status" value="1"/>
</dbReference>
<organism evidence="16 17">
    <name type="scientific">Ramlibacter pallidus</name>
    <dbReference type="NCBI Taxonomy" id="2780087"/>
    <lineage>
        <taxon>Bacteria</taxon>
        <taxon>Pseudomonadati</taxon>
        <taxon>Pseudomonadota</taxon>
        <taxon>Betaproteobacteria</taxon>
        <taxon>Burkholderiales</taxon>
        <taxon>Comamonadaceae</taxon>
        <taxon>Ramlibacter</taxon>
    </lineage>
</organism>
<dbReference type="Proteomes" id="UP000806285">
    <property type="component" value="Unassembled WGS sequence"/>
</dbReference>
<comment type="similarity">
    <text evidence="2">In the N-terminal section; belongs to the phytochrome family.</text>
</comment>
<evidence type="ECO:0000256" key="2">
    <source>
        <dbReference type="ARBA" id="ARBA00006402"/>
    </source>
</evidence>
<keyword evidence="5" id="KW-0597">Phosphoprotein</keyword>
<evidence type="ECO:0000256" key="5">
    <source>
        <dbReference type="ARBA" id="ARBA00022553"/>
    </source>
</evidence>
<evidence type="ECO:0000259" key="15">
    <source>
        <dbReference type="PROSITE" id="PS50109"/>
    </source>
</evidence>
<dbReference type="Pfam" id="PF02518">
    <property type="entry name" value="HATPase_c"/>
    <property type="match status" value="1"/>
</dbReference>
<dbReference type="InterPro" id="IPR001294">
    <property type="entry name" value="Phytochrome"/>
</dbReference>
<dbReference type="Gene3D" id="3.30.450.270">
    <property type="match status" value="1"/>
</dbReference>
<dbReference type="PROSITE" id="PS50109">
    <property type="entry name" value="HIS_KIN"/>
    <property type="match status" value="1"/>
</dbReference>
<evidence type="ECO:0000256" key="4">
    <source>
        <dbReference type="ARBA" id="ARBA00022543"/>
    </source>
</evidence>
<dbReference type="PANTHER" id="PTHR43065">
    <property type="entry name" value="SENSOR HISTIDINE KINASE"/>
    <property type="match status" value="1"/>
</dbReference>
<dbReference type="InterPro" id="IPR036097">
    <property type="entry name" value="HisK_dim/P_sf"/>
</dbReference>
<proteinExistence type="inferred from homology"/>
<comment type="caution">
    <text evidence="16">The sequence shown here is derived from an EMBL/GenBank/DDBJ whole genome shotgun (WGS) entry which is preliminary data.</text>
</comment>
<keyword evidence="13" id="KW-0675">Receptor</keyword>
<keyword evidence="17" id="KW-1185">Reference proteome</keyword>
<dbReference type="SUPFAM" id="SSF55874">
    <property type="entry name" value="ATPase domain of HSP90 chaperone/DNA topoisomerase II/histidine kinase"/>
    <property type="match status" value="1"/>
</dbReference>
<reference evidence="16 17" key="1">
    <citation type="submission" date="2020-10" db="EMBL/GenBank/DDBJ databases">
        <title>Ramlibacter sp. HM2 16S ribosomal RNA gene Genome sequencing and assembly.</title>
        <authorList>
            <person name="Kang M."/>
        </authorList>
    </citation>
    <scope>NUCLEOTIDE SEQUENCE [LARGE SCALE GENOMIC DNA]</scope>
    <source>
        <strain evidence="16 17">HM2</strain>
    </source>
</reference>
<evidence type="ECO:0000256" key="9">
    <source>
        <dbReference type="ARBA" id="ARBA00022777"/>
    </source>
</evidence>
<dbReference type="Pfam" id="PF01590">
    <property type="entry name" value="GAF"/>
    <property type="match status" value="1"/>
</dbReference>
<dbReference type="InterPro" id="IPR003661">
    <property type="entry name" value="HisK_dim/P_dom"/>
</dbReference>
<dbReference type="InterPro" id="IPR035965">
    <property type="entry name" value="PAS-like_dom_sf"/>
</dbReference>
<evidence type="ECO:0000259" key="14">
    <source>
        <dbReference type="PROSITE" id="PS50046"/>
    </source>
</evidence>
<keyword evidence="4" id="KW-0600">Photoreceptor protein</keyword>
<dbReference type="Gene3D" id="1.10.287.130">
    <property type="match status" value="1"/>
</dbReference>
<keyword evidence="8" id="KW-0547">Nucleotide-binding</keyword>
<dbReference type="EC" id="2.7.13.3" evidence="3"/>
<dbReference type="CDD" id="cd00075">
    <property type="entry name" value="HATPase"/>
    <property type="match status" value="1"/>
</dbReference>
<keyword evidence="9" id="KW-0418">Kinase</keyword>
<dbReference type="Pfam" id="PF00360">
    <property type="entry name" value="PHY"/>
    <property type="match status" value="1"/>
</dbReference>
<evidence type="ECO:0000256" key="8">
    <source>
        <dbReference type="ARBA" id="ARBA00022741"/>
    </source>
</evidence>
<feature type="domain" description="Phytochrome chromophore attachment site" evidence="14">
    <location>
        <begin position="149"/>
        <end position="303"/>
    </location>
</feature>
<evidence type="ECO:0000256" key="12">
    <source>
        <dbReference type="ARBA" id="ARBA00023012"/>
    </source>
</evidence>
<evidence type="ECO:0000256" key="7">
    <source>
        <dbReference type="ARBA" id="ARBA00022679"/>
    </source>
</evidence>
<evidence type="ECO:0000313" key="16">
    <source>
        <dbReference type="EMBL" id="MBE7368604.1"/>
    </source>
</evidence>
<dbReference type="SUPFAM" id="SSF55785">
    <property type="entry name" value="PYP-like sensor domain (PAS domain)"/>
    <property type="match status" value="1"/>
</dbReference>
<gene>
    <name evidence="16" type="ORF">IM787_13675</name>
</gene>
<dbReference type="SUPFAM" id="SSF47384">
    <property type="entry name" value="Homodimeric domain of signal transducing histidine kinase"/>
    <property type="match status" value="1"/>
</dbReference>
<evidence type="ECO:0000256" key="1">
    <source>
        <dbReference type="ARBA" id="ARBA00000085"/>
    </source>
</evidence>
<dbReference type="InterPro" id="IPR003594">
    <property type="entry name" value="HATPase_dom"/>
</dbReference>
<evidence type="ECO:0000313" key="17">
    <source>
        <dbReference type="Proteomes" id="UP000806285"/>
    </source>
</evidence>
<dbReference type="PANTHER" id="PTHR43065:SF10">
    <property type="entry name" value="PEROXIDE STRESS-ACTIVATED HISTIDINE KINASE MAK3"/>
    <property type="match status" value="1"/>
</dbReference>
<evidence type="ECO:0000256" key="11">
    <source>
        <dbReference type="ARBA" id="ARBA00022991"/>
    </source>
</evidence>
<dbReference type="InterPro" id="IPR013515">
    <property type="entry name" value="Phytochrome_cen-reg"/>
</dbReference>
<comment type="catalytic activity">
    <reaction evidence="1">
        <text>ATP + protein L-histidine = ADP + protein N-phospho-L-histidine.</text>
        <dbReference type="EC" id="2.7.13.3"/>
    </reaction>
</comment>
<keyword evidence="6" id="KW-0716">Sensory transduction</keyword>
<dbReference type="PROSITE" id="PS50046">
    <property type="entry name" value="PHYTOCHROME_2"/>
    <property type="match status" value="1"/>
</dbReference>
<dbReference type="Pfam" id="PF00512">
    <property type="entry name" value="HisKA"/>
    <property type="match status" value="1"/>
</dbReference>
<evidence type="ECO:0000256" key="10">
    <source>
        <dbReference type="ARBA" id="ARBA00022840"/>
    </source>
</evidence>
<name>A0ABR9S513_9BURK</name>
<dbReference type="Gene3D" id="3.30.565.10">
    <property type="entry name" value="Histidine kinase-like ATPase, C-terminal domain"/>
    <property type="match status" value="1"/>
</dbReference>
<dbReference type="InterPro" id="IPR036890">
    <property type="entry name" value="HATPase_C_sf"/>
</dbReference>
<dbReference type="SMART" id="SM00387">
    <property type="entry name" value="HATPase_c"/>
    <property type="match status" value="1"/>
</dbReference>
<keyword evidence="10" id="KW-0067">ATP-binding</keyword>
<keyword evidence="11" id="KW-0157">Chromophore</keyword>
<dbReference type="PRINTS" id="PR01033">
    <property type="entry name" value="PHYTOCHROME"/>
</dbReference>
<dbReference type="SMART" id="SM00388">
    <property type="entry name" value="HisKA"/>
    <property type="match status" value="1"/>
</dbReference>
<keyword evidence="12" id="KW-0902">Two-component regulatory system</keyword>
<accession>A0ABR9S513</accession>
<sequence length="736" mass="79088">MQAGPSPVPQDVNLDNCDREPIHIPGHIQPHGALLAFDRGGVLRWVSGNASEVLGVALPALGERLGLAHFDGEAVVALAVAGELATAPEAGAVPRQHDVALAGRYFHLMLHHSGELLVAEFEPQAPDDDAAAFAIQAHRGLDRLRRAKSQQELLEIAVQEVRILTGFDRVMAYRFRHDGSGEVAAEAREASLEPFLDRRYPAADIPAQARRLYIASTLRLIADVRAQPAPLLGREPQPLDLSHSVLRSVSPVHIEYLNNLGVGASMSVSIVIGDALWGMIACHHGTARHVPYGLRMACDVLAQVLAARLQSLEAAEHGRRIARAASLRSRMVESLLVTDDTVAALAPSAAEVALALDAEAVVVAEGGRLALHGGIEEPAARALLGWLEAPDVPLQGGLLAISGRAALPPALAQALGPWCGILGLRHDEATAGWVLVLRREQVETIAWGGRPEKHYVNGPLGPRLTPRGSFQEWRETVRDTAVPWSPTDLEIGRQLLDELGRASAARHAELVRARNQLLAVLGHDLRNPLQAISMSSHLLERGADTAKVGQRIQSATSRMQRLIGQVLDMSRLQSGLGLGFAIREVELRELVEALADEVTAALPGTVIDRRLPEALRAHADPDRLSQLLSNLLSNSRHHGAAGRPVTVQLEQDGDHVVLRVRNPAPPIPEDVASQLFSPYKRQSVGNTRNKGGLGLGLYIAHEIARGHGGSLAYTYEDPDVVFTARWPARPPGAGTD</sequence>
<dbReference type="InterPro" id="IPR003018">
    <property type="entry name" value="GAF"/>
</dbReference>
<dbReference type="Gene3D" id="3.30.450.20">
    <property type="entry name" value="PAS domain"/>
    <property type="match status" value="1"/>
</dbReference>
<dbReference type="InterPro" id="IPR013654">
    <property type="entry name" value="PAS_2"/>
</dbReference>
<dbReference type="InterPro" id="IPR005467">
    <property type="entry name" value="His_kinase_dom"/>
</dbReference>
<dbReference type="RefSeq" id="WP_193677242.1">
    <property type="nucleotide sequence ID" value="NZ_JADDIV010000004.1"/>
</dbReference>
<dbReference type="InterPro" id="IPR016132">
    <property type="entry name" value="Phyto_chromo_attachment"/>
</dbReference>
<feature type="domain" description="Histidine kinase" evidence="15">
    <location>
        <begin position="520"/>
        <end position="730"/>
    </location>
</feature>
<dbReference type="Gene3D" id="3.30.450.40">
    <property type="match status" value="1"/>
</dbReference>